<accession>A0ABV3XPX6</accession>
<evidence type="ECO:0000313" key="8">
    <source>
        <dbReference type="EMBL" id="MEX5727364.1"/>
    </source>
</evidence>
<keyword evidence="5" id="KW-0862">Zinc</keyword>
<dbReference type="Proteomes" id="UP001560019">
    <property type="component" value="Unassembled WGS sequence"/>
</dbReference>
<proteinExistence type="inferred from homology"/>
<dbReference type="SUPFAM" id="SSF53807">
    <property type="entry name" value="Helical backbone' metal receptor"/>
    <property type="match status" value="1"/>
</dbReference>
<reference evidence="8 9" key="1">
    <citation type="submission" date="2024-06" db="EMBL/GenBank/DDBJ databases">
        <title>Genome of Rhodovulum iodosum, a marine photoferrotroph.</title>
        <authorList>
            <person name="Bianchini G."/>
            <person name="Nikeleit V."/>
            <person name="Kappler A."/>
            <person name="Bryce C."/>
            <person name="Sanchez-Baracaldo P."/>
        </authorList>
    </citation>
    <scope>NUCLEOTIDE SEQUENCE [LARGE SCALE GENOMIC DNA]</scope>
    <source>
        <strain evidence="8 9">UT/N1</strain>
    </source>
</reference>
<keyword evidence="5" id="KW-0406">Ion transport</keyword>
<feature type="region of interest" description="Disordered" evidence="6">
    <location>
        <begin position="112"/>
        <end position="146"/>
    </location>
</feature>
<evidence type="ECO:0000256" key="3">
    <source>
        <dbReference type="ARBA" id="ARBA00022448"/>
    </source>
</evidence>
<comment type="caution">
    <text evidence="8">The sequence shown here is derived from an EMBL/GenBank/DDBJ whole genome shotgun (WGS) entry which is preliminary data.</text>
</comment>
<sequence>MRRIAAILSLALVAMPARAEVPRVVTDIPPVHALAAAVMGDLGAPDILLDKGADPHHFQLRPSQARALEGADLVVWVGPRLTPWLDRAIDGVGLSGASIELISAEGMVRRDLGEDNHDHDHDHDHDQAEAGHDEPAHDGTDPHAWLDPGNARRWVEVIAAALTALDPDNAAAYAANADAARAAIEAAEAEARGILAPVADAPVMVFHDAYGYFADHFGVNVVGAIALGDAARPGAGRLRALRDTLQAAGAVCIFPEAQHDPAYVAALVDGTGVRVGAPLDPSGSTLDYGPALYGALLVGMAGAIADCVTGTE</sequence>
<evidence type="ECO:0000256" key="5">
    <source>
        <dbReference type="ARBA" id="ARBA00022906"/>
    </source>
</evidence>
<protein>
    <recommendedName>
        <fullName evidence="2">High-affinity zinc uptake system protein ZnuA</fullName>
    </recommendedName>
</protein>
<feature type="chain" id="PRO_5046869187" description="High-affinity zinc uptake system protein ZnuA" evidence="7">
    <location>
        <begin position="20"/>
        <end position="312"/>
    </location>
</feature>
<comment type="similarity">
    <text evidence="1">Belongs to the bacterial solute-binding protein 9 family.</text>
</comment>
<evidence type="ECO:0000256" key="2">
    <source>
        <dbReference type="ARBA" id="ARBA00015915"/>
    </source>
</evidence>
<dbReference type="InterPro" id="IPR050492">
    <property type="entry name" value="Bact_metal-bind_prot9"/>
</dbReference>
<feature type="compositionally biased region" description="Basic and acidic residues" evidence="6">
    <location>
        <begin position="112"/>
        <end position="141"/>
    </location>
</feature>
<evidence type="ECO:0000256" key="4">
    <source>
        <dbReference type="ARBA" id="ARBA00022729"/>
    </source>
</evidence>
<organism evidence="8 9">
    <name type="scientific">Rhodovulum iodosum</name>
    <dbReference type="NCBI Taxonomy" id="68291"/>
    <lineage>
        <taxon>Bacteria</taxon>
        <taxon>Pseudomonadati</taxon>
        <taxon>Pseudomonadota</taxon>
        <taxon>Alphaproteobacteria</taxon>
        <taxon>Rhodobacterales</taxon>
        <taxon>Paracoccaceae</taxon>
        <taxon>Rhodovulum</taxon>
    </lineage>
</organism>
<dbReference type="EMBL" id="JBEHHI010000001">
    <property type="protein sequence ID" value="MEX5727364.1"/>
    <property type="molecule type" value="Genomic_DNA"/>
</dbReference>
<dbReference type="PANTHER" id="PTHR42953">
    <property type="entry name" value="HIGH-AFFINITY ZINC UPTAKE SYSTEM PROTEIN ZNUA-RELATED"/>
    <property type="match status" value="1"/>
</dbReference>
<dbReference type="RefSeq" id="WP_125407681.1">
    <property type="nucleotide sequence ID" value="NZ_JBEHHI010000001.1"/>
</dbReference>
<keyword evidence="9" id="KW-1185">Reference proteome</keyword>
<evidence type="ECO:0000256" key="6">
    <source>
        <dbReference type="SAM" id="MobiDB-lite"/>
    </source>
</evidence>
<evidence type="ECO:0000256" key="1">
    <source>
        <dbReference type="ARBA" id="ARBA00011028"/>
    </source>
</evidence>
<dbReference type="InterPro" id="IPR006127">
    <property type="entry name" value="ZnuA-like"/>
</dbReference>
<feature type="signal peptide" evidence="7">
    <location>
        <begin position="1"/>
        <end position="19"/>
    </location>
</feature>
<gene>
    <name evidence="8" type="ORF">Ga0609869_000717</name>
</gene>
<keyword evidence="5" id="KW-0864">Zinc transport</keyword>
<evidence type="ECO:0000256" key="7">
    <source>
        <dbReference type="SAM" id="SignalP"/>
    </source>
</evidence>
<name>A0ABV3XPX6_9RHOB</name>
<keyword evidence="3" id="KW-0813">Transport</keyword>
<dbReference type="Pfam" id="PF01297">
    <property type="entry name" value="ZnuA"/>
    <property type="match status" value="1"/>
</dbReference>
<evidence type="ECO:0000313" key="9">
    <source>
        <dbReference type="Proteomes" id="UP001560019"/>
    </source>
</evidence>
<dbReference type="Gene3D" id="3.40.50.1980">
    <property type="entry name" value="Nitrogenase molybdenum iron protein domain"/>
    <property type="match status" value="2"/>
</dbReference>
<keyword evidence="4 7" id="KW-0732">Signal</keyword>
<dbReference type="PANTHER" id="PTHR42953:SF3">
    <property type="entry name" value="HIGH-AFFINITY ZINC UPTAKE SYSTEM PROTEIN ZNUA"/>
    <property type="match status" value="1"/>
</dbReference>